<evidence type="ECO:0000313" key="2">
    <source>
        <dbReference type="EMBL" id="KAF7635980.1"/>
    </source>
</evidence>
<protein>
    <submittedName>
        <fullName evidence="2">Uncharacterized protein</fullName>
    </submittedName>
</protein>
<gene>
    <name evidence="2" type="ORF">Mgra_00004560</name>
</gene>
<proteinExistence type="predicted"/>
<feature type="compositionally biased region" description="Polar residues" evidence="1">
    <location>
        <begin position="189"/>
        <end position="211"/>
    </location>
</feature>
<evidence type="ECO:0000256" key="1">
    <source>
        <dbReference type="SAM" id="MobiDB-lite"/>
    </source>
</evidence>
<sequence>MQNIYKNTNEIVKTILKSAKDLFAAYNNIQSMALNFEGNVNLSDSFMENLYNGITEKIFSSSGHVKTTNTRNAELRRMALELYTLHGLAHLVHVAWPIAKHLLWDKDYLENINPILINGNCLIFLEKIVVESGASSSTSTGFDVNDYFNNLWLWFYLSLKEDKFDHELAEMCPAKRTYYFPSKDIMSTPSGTTPNVGTSQQGMPTTSVTQRAHSDVGPSHVGESSSQPPRRRTNKRSAEKIFLSKIKRNKRAMRTPQRTPPRTPQRTPPNPQRKVKLAKIWLGIKFKFKINDATELNFLFYFFPCYVSPIWMIEKNY</sequence>
<evidence type="ECO:0000313" key="3">
    <source>
        <dbReference type="Proteomes" id="UP000605970"/>
    </source>
</evidence>
<accession>A0A8S9ZRD6</accession>
<comment type="caution">
    <text evidence="2">The sequence shown here is derived from an EMBL/GenBank/DDBJ whole genome shotgun (WGS) entry which is preliminary data.</text>
</comment>
<feature type="compositionally biased region" description="Pro residues" evidence="1">
    <location>
        <begin position="258"/>
        <end position="271"/>
    </location>
</feature>
<feature type="region of interest" description="Disordered" evidence="1">
    <location>
        <begin position="189"/>
        <end position="273"/>
    </location>
</feature>
<dbReference type="EMBL" id="JABEBT010000035">
    <property type="protein sequence ID" value="KAF7635980.1"/>
    <property type="molecule type" value="Genomic_DNA"/>
</dbReference>
<dbReference type="AlphaFoldDB" id="A0A8S9ZRD6"/>
<reference evidence="2" key="1">
    <citation type="journal article" date="2020" name="Ecol. Evol.">
        <title>Genome structure and content of the rice root-knot nematode (Meloidogyne graminicola).</title>
        <authorList>
            <person name="Phan N.T."/>
            <person name="Danchin E.G.J."/>
            <person name="Klopp C."/>
            <person name="Perfus-Barbeoch L."/>
            <person name="Kozlowski D.K."/>
            <person name="Koutsovoulos G.D."/>
            <person name="Lopez-Roques C."/>
            <person name="Bouchez O."/>
            <person name="Zahm M."/>
            <person name="Besnard G."/>
            <person name="Bellafiore S."/>
        </authorList>
    </citation>
    <scope>NUCLEOTIDE SEQUENCE</scope>
    <source>
        <strain evidence="2">VN-18</strain>
    </source>
</reference>
<dbReference type="OrthoDB" id="10670338at2759"/>
<name>A0A8S9ZRD6_9BILA</name>
<dbReference type="Proteomes" id="UP000605970">
    <property type="component" value="Unassembled WGS sequence"/>
</dbReference>
<keyword evidence="3" id="KW-1185">Reference proteome</keyword>
<organism evidence="2 3">
    <name type="scientific">Meloidogyne graminicola</name>
    <dbReference type="NCBI Taxonomy" id="189291"/>
    <lineage>
        <taxon>Eukaryota</taxon>
        <taxon>Metazoa</taxon>
        <taxon>Ecdysozoa</taxon>
        <taxon>Nematoda</taxon>
        <taxon>Chromadorea</taxon>
        <taxon>Rhabditida</taxon>
        <taxon>Tylenchina</taxon>
        <taxon>Tylenchomorpha</taxon>
        <taxon>Tylenchoidea</taxon>
        <taxon>Meloidogynidae</taxon>
        <taxon>Meloidogyninae</taxon>
        <taxon>Meloidogyne</taxon>
    </lineage>
</organism>